<gene>
    <name evidence="6 8" type="primary">rplU</name>
    <name evidence="8" type="ORF">DK880_00569</name>
</gene>
<dbReference type="NCBIfam" id="TIGR00061">
    <property type="entry name" value="L21"/>
    <property type="match status" value="1"/>
</dbReference>
<dbReference type="GO" id="GO:0005840">
    <property type="term" value="C:ribosome"/>
    <property type="evidence" value="ECO:0007669"/>
    <property type="project" value="UniProtKB-KW"/>
</dbReference>
<keyword evidence="2 6" id="KW-0699">rRNA-binding</keyword>
<name>A0A2Z3LH95_9BACT</name>
<evidence type="ECO:0000256" key="1">
    <source>
        <dbReference type="ARBA" id="ARBA00008563"/>
    </source>
</evidence>
<evidence type="ECO:0000313" key="9">
    <source>
        <dbReference type="Proteomes" id="UP000245872"/>
    </source>
</evidence>
<keyword evidence="9" id="KW-1185">Reference proteome</keyword>
<organism evidence="8 9">
    <name type="scientific">Candidatus Cardinium hertigii</name>
    <dbReference type="NCBI Taxonomy" id="247481"/>
    <lineage>
        <taxon>Bacteria</taxon>
        <taxon>Pseudomonadati</taxon>
        <taxon>Bacteroidota</taxon>
        <taxon>Cytophagia</taxon>
        <taxon>Cytophagales</taxon>
        <taxon>Amoebophilaceae</taxon>
        <taxon>Candidatus Cardinium</taxon>
    </lineage>
</organism>
<evidence type="ECO:0000256" key="5">
    <source>
        <dbReference type="ARBA" id="ARBA00023274"/>
    </source>
</evidence>
<evidence type="ECO:0000256" key="4">
    <source>
        <dbReference type="ARBA" id="ARBA00022980"/>
    </source>
</evidence>
<keyword evidence="5 6" id="KW-0687">Ribonucleoprotein</keyword>
<dbReference type="GO" id="GO:0019843">
    <property type="term" value="F:rRNA binding"/>
    <property type="evidence" value="ECO:0007669"/>
    <property type="project" value="UniProtKB-UniRule"/>
</dbReference>
<evidence type="ECO:0000256" key="3">
    <source>
        <dbReference type="ARBA" id="ARBA00022884"/>
    </source>
</evidence>
<dbReference type="Pfam" id="PF00829">
    <property type="entry name" value="Ribosomal_L21p"/>
    <property type="match status" value="1"/>
</dbReference>
<evidence type="ECO:0000313" key="8">
    <source>
        <dbReference type="EMBL" id="AWN81885.1"/>
    </source>
</evidence>
<comment type="function">
    <text evidence="6 7">This protein binds to 23S rRNA in the presence of protein L20.</text>
</comment>
<dbReference type="GO" id="GO:0005737">
    <property type="term" value="C:cytoplasm"/>
    <property type="evidence" value="ECO:0007669"/>
    <property type="project" value="UniProtKB-ARBA"/>
</dbReference>
<keyword evidence="4 6" id="KW-0689">Ribosomal protein</keyword>
<dbReference type="InterPro" id="IPR036164">
    <property type="entry name" value="bL21-like_sf"/>
</dbReference>
<reference evidence="8 9" key="1">
    <citation type="submission" date="2018-05" db="EMBL/GenBank/DDBJ databases">
        <title>Candidatus Cardinium hertigii Genome Assembly.</title>
        <authorList>
            <person name="Showmaker K.C."/>
            <person name="Walden K.O."/>
            <person name="Fields C.J."/>
            <person name="Lambert K.N."/>
            <person name="Hudson M.E."/>
        </authorList>
    </citation>
    <scope>NUCLEOTIDE SEQUENCE [LARGE SCALE GENOMIC DNA]</scope>
    <source>
        <strain evidence="9">cHgTN10</strain>
    </source>
</reference>
<dbReference type="InterPro" id="IPR001787">
    <property type="entry name" value="Ribosomal_bL21"/>
</dbReference>
<dbReference type="OrthoDB" id="9813334at2"/>
<dbReference type="PROSITE" id="PS01169">
    <property type="entry name" value="RIBOSOMAL_L21"/>
    <property type="match status" value="1"/>
</dbReference>
<dbReference type="GO" id="GO:0003735">
    <property type="term" value="F:structural constituent of ribosome"/>
    <property type="evidence" value="ECO:0007669"/>
    <property type="project" value="InterPro"/>
</dbReference>
<comment type="subunit">
    <text evidence="6">Part of the 50S ribosomal subunit. Contacts protein L20.</text>
</comment>
<dbReference type="InterPro" id="IPR018258">
    <property type="entry name" value="Ribosomal_bL21_CS"/>
</dbReference>
<protein>
    <recommendedName>
        <fullName evidence="6">Large ribosomal subunit protein bL21</fullName>
    </recommendedName>
</protein>
<dbReference type="Proteomes" id="UP000245872">
    <property type="component" value="Chromosome"/>
</dbReference>
<accession>A0A2Z3LH95</accession>
<proteinExistence type="inferred from homology"/>
<dbReference type="SUPFAM" id="SSF141091">
    <property type="entry name" value="L21p-like"/>
    <property type="match status" value="1"/>
</dbReference>
<dbReference type="PANTHER" id="PTHR21349:SF0">
    <property type="entry name" value="LARGE RIBOSOMAL SUBUNIT PROTEIN BL21M"/>
    <property type="match status" value="1"/>
</dbReference>
<keyword evidence="3 6" id="KW-0694">RNA-binding</keyword>
<comment type="similarity">
    <text evidence="1 6 7">Belongs to the bacterial ribosomal protein bL21 family.</text>
</comment>
<evidence type="ECO:0000256" key="6">
    <source>
        <dbReference type="HAMAP-Rule" id="MF_01363"/>
    </source>
</evidence>
<dbReference type="GO" id="GO:1990904">
    <property type="term" value="C:ribonucleoprotein complex"/>
    <property type="evidence" value="ECO:0007669"/>
    <property type="project" value="UniProtKB-KW"/>
</dbReference>
<dbReference type="RefSeq" id="WP_109997301.1">
    <property type="nucleotide sequence ID" value="NZ_CP029619.1"/>
</dbReference>
<dbReference type="InterPro" id="IPR028909">
    <property type="entry name" value="bL21-like"/>
</dbReference>
<dbReference type="EMBL" id="CP029619">
    <property type="protein sequence ID" value="AWN81885.1"/>
    <property type="molecule type" value="Genomic_DNA"/>
</dbReference>
<sequence length="104" mass="11715">MYAIIEVGGKQFKAFENQQLYIPKLADEVGTSCTLGKVLLLDDAQGNVRMGNPIVEGVTVKAKVLGHDRGDKIIVFKKKRRKGYKVKRGHRQDYTQIIIESILK</sequence>
<dbReference type="HAMAP" id="MF_01363">
    <property type="entry name" value="Ribosomal_bL21"/>
    <property type="match status" value="1"/>
</dbReference>
<dbReference type="GO" id="GO:0006412">
    <property type="term" value="P:translation"/>
    <property type="evidence" value="ECO:0007669"/>
    <property type="project" value="UniProtKB-UniRule"/>
</dbReference>
<dbReference type="KEGG" id="cher:DK880_00569"/>
<evidence type="ECO:0000256" key="2">
    <source>
        <dbReference type="ARBA" id="ARBA00022730"/>
    </source>
</evidence>
<dbReference type="PANTHER" id="PTHR21349">
    <property type="entry name" value="50S RIBOSOMAL PROTEIN L21"/>
    <property type="match status" value="1"/>
</dbReference>
<evidence type="ECO:0000256" key="7">
    <source>
        <dbReference type="RuleBase" id="RU000562"/>
    </source>
</evidence>
<dbReference type="AlphaFoldDB" id="A0A2Z3LH95"/>